<gene>
    <name evidence="2" type="ORF">IEO21_10780</name>
</gene>
<feature type="compositionally biased region" description="Basic and acidic residues" evidence="1">
    <location>
        <begin position="58"/>
        <end position="72"/>
    </location>
</feature>
<evidence type="ECO:0000313" key="2">
    <source>
        <dbReference type="EMBL" id="KAF9798168.1"/>
    </source>
</evidence>
<dbReference type="AlphaFoldDB" id="A0A8H7NRV0"/>
<dbReference type="Proteomes" id="UP000639403">
    <property type="component" value="Unassembled WGS sequence"/>
</dbReference>
<evidence type="ECO:0000313" key="3">
    <source>
        <dbReference type="Proteomes" id="UP000639403"/>
    </source>
</evidence>
<reference evidence="2" key="2">
    <citation type="journal article" name="Front. Microbiol.">
        <title>Degradative Capacity of Two Strains of Rhodonia placenta: From Phenotype to Genotype.</title>
        <authorList>
            <person name="Kolle M."/>
            <person name="Horta M.A.C."/>
            <person name="Nowrousian M."/>
            <person name="Ohm R.A."/>
            <person name="Benz J.P."/>
            <person name="Pilgard A."/>
        </authorList>
    </citation>
    <scope>NUCLEOTIDE SEQUENCE</scope>
    <source>
        <strain evidence="2">FPRL280</strain>
    </source>
</reference>
<protein>
    <submittedName>
        <fullName evidence="2">Uncharacterized protein</fullName>
    </submittedName>
</protein>
<sequence length="141" mass="15188">MLSPSDSLIALVILLDRSRRAIGARLCLAGEDESGRTVSEVDVDEVLRVEGVNKALARSHDGWGKDGEEPKPRVRKDKHRPLKCRTWGQATGENLKAGGVRLGLTEAMHADAAPGAGESERLCQRSPSCAAHCRPSNLIVQ</sequence>
<name>A0A8H7NRV0_9APHY</name>
<evidence type="ECO:0000256" key="1">
    <source>
        <dbReference type="SAM" id="MobiDB-lite"/>
    </source>
</evidence>
<reference evidence="2" key="1">
    <citation type="submission" date="2020-11" db="EMBL/GenBank/DDBJ databases">
        <authorList>
            <person name="Koelle M."/>
            <person name="Horta M.A.C."/>
            <person name="Nowrousian M."/>
            <person name="Ohm R.A."/>
            <person name="Benz P."/>
            <person name="Pilgard A."/>
        </authorList>
    </citation>
    <scope>NUCLEOTIDE SEQUENCE</scope>
    <source>
        <strain evidence="2">FPRL280</strain>
    </source>
</reference>
<dbReference type="EMBL" id="JADOXO010001087">
    <property type="protein sequence ID" value="KAF9798168.1"/>
    <property type="molecule type" value="Genomic_DNA"/>
</dbReference>
<proteinExistence type="predicted"/>
<organism evidence="2 3">
    <name type="scientific">Rhodonia placenta</name>
    <dbReference type="NCBI Taxonomy" id="104341"/>
    <lineage>
        <taxon>Eukaryota</taxon>
        <taxon>Fungi</taxon>
        <taxon>Dikarya</taxon>
        <taxon>Basidiomycota</taxon>
        <taxon>Agaricomycotina</taxon>
        <taxon>Agaricomycetes</taxon>
        <taxon>Polyporales</taxon>
        <taxon>Adustoporiaceae</taxon>
        <taxon>Rhodonia</taxon>
    </lineage>
</organism>
<accession>A0A8H7NRV0</accession>
<feature type="region of interest" description="Disordered" evidence="1">
    <location>
        <begin position="58"/>
        <end position="81"/>
    </location>
</feature>
<comment type="caution">
    <text evidence="2">The sequence shown here is derived from an EMBL/GenBank/DDBJ whole genome shotgun (WGS) entry which is preliminary data.</text>
</comment>